<protein>
    <submittedName>
        <fullName evidence="1">Uncharacterized protein</fullName>
    </submittedName>
</protein>
<proteinExistence type="predicted"/>
<keyword evidence="2" id="KW-1185">Reference proteome</keyword>
<gene>
    <name evidence="1" type="ORF">AAE3_LOCUS460</name>
</gene>
<name>A0A8S0WJ22_CYCAE</name>
<dbReference type="EMBL" id="CACVBS010000001">
    <property type="protein sequence ID" value="CAA7257429.1"/>
    <property type="molecule type" value="Genomic_DNA"/>
</dbReference>
<dbReference type="Proteomes" id="UP000467700">
    <property type="component" value="Unassembled WGS sequence"/>
</dbReference>
<organism evidence="1 2">
    <name type="scientific">Cyclocybe aegerita</name>
    <name type="common">Black poplar mushroom</name>
    <name type="synonym">Agrocybe aegerita</name>
    <dbReference type="NCBI Taxonomy" id="1973307"/>
    <lineage>
        <taxon>Eukaryota</taxon>
        <taxon>Fungi</taxon>
        <taxon>Dikarya</taxon>
        <taxon>Basidiomycota</taxon>
        <taxon>Agaricomycotina</taxon>
        <taxon>Agaricomycetes</taxon>
        <taxon>Agaricomycetidae</taxon>
        <taxon>Agaricales</taxon>
        <taxon>Agaricineae</taxon>
        <taxon>Bolbitiaceae</taxon>
        <taxon>Cyclocybe</taxon>
    </lineage>
</organism>
<evidence type="ECO:0000313" key="2">
    <source>
        <dbReference type="Proteomes" id="UP000467700"/>
    </source>
</evidence>
<accession>A0A8S0WJ22</accession>
<reference evidence="1 2" key="1">
    <citation type="submission" date="2020-01" db="EMBL/GenBank/DDBJ databases">
        <authorList>
            <person name="Gupta K D."/>
        </authorList>
    </citation>
    <scope>NUCLEOTIDE SEQUENCE [LARGE SCALE GENOMIC DNA]</scope>
</reference>
<evidence type="ECO:0000313" key="1">
    <source>
        <dbReference type="EMBL" id="CAA7257429.1"/>
    </source>
</evidence>
<dbReference type="AlphaFoldDB" id="A0A8S0WJ22"/>
<sequence length="128" mass="14613">MTRKLGGDLCLENAGKSNGQCFERRAPPAAARKATLLEDLCAELCKKHQFPNTDLTDFPSFITLGVWRMLTSRKKRPAHSIFEWSWIYRHIQFVEREESAWRAHKTTEYIKGDNSVVGCLIDAIGTDL</sequence>
<comment type="caution">
    <text evidence="1">The sequence shown here is derived from an EMBL/GenBank/DDBJ whole genome shotgun (WGS) entry which is preliminary data.</text>
</comment>